<keyword evidence="3 6" id="KW-0456">Lyase</keyword>
<sequence>MDTQSDYLAVAKMIDHSLLNPTLTDRELEEGCDLAVRYDVASICIVPYYLARGVELLAGSSVLATTTIGFPHGVNTTAIKLAEVRQALRDGGHELDAVVNISKVRSGDWHYVRDELLALTEAAHAGGARIKVIFENAYLTDSSKIRLCDVCAEIGADWVKTSTGYAPGGATIPDLELMRKHSPPHVQIKAAGGVHDLETLLKIRAIGVSRVGMRSTASILEEWRRKLGMEPLSHAVPATAPNGH</sequence>
<dbReference type="Proteomes" id="UP000239735">
    <property type="component" value="Unassembled WGS sequence"/>
</dbReference>
<comment type="function">
    <text evidence="6">Catalyzes a reversible aldol reaction between acetaldehyde and D-glyceraldehyde 3-phosphate to generate 2-deoxy-D-ribose 5-phosphate.</text>
</comment>
<dbReference type="PIRSF" id="PIRSF001357">
    <property type="entry name" value="DeoC"/>
    <property type="match status" value="1"/>
</dbReference>
<dbReference type="HAMAP" id="MF_00114">
    <property type="entry name" value="DeoC_type1"/>
    <property type="match status" value="1"/>
</dbReference>
<dbReference type="EMBL" id="OKRB01000088">
    <property type="protein sequence ID" value="SPE21623.1"/>
    <property type="molecule type" value="Genomic_DNA"/>
</dbReference>
<feature type="active site" description="Proton donor/acceptor" evidence="6">
    <location>
        <position position="189"/>
    </location>
</feature>
<dbReference type="InterPro" id="IPR002915">
    <property type="entry name" value="DeoC/FbaB/LacD_aldolase"/>
</dbReference>
<dbReference type="EC" id="4.1.2.4" evidence="6"/>
<dbReference type="CDD" id="cd00959">
    <property type="entry name" value="DeoC"/>
    <property type="match status" value="1"/>
</dbReference>
<feature type="active site" description="Schiff-base intermediate with acetaldehyde" evidence="6">
    <location>
        <position position="160"/>
    </location>
</feature>
<comment type="pathway">
    <text evidence="6">Carbohydrate degradation; 2-deoxy-D-ribose 1-phosphate degradation; D-glyceraldehyde 3-phosphate and acetaldehyde from 2-deoxy-alpha-D-ribose 1-phosphate: step 2/2.</text>
</comment>
<comment type="subcellular location">
    <subcellularLocation>
        <location evidence="6">Cytoplasm</location>
    </subcellularLocation>
</comment>
<dbReference type="InterPro" id="IPR028581">
    <property type="entry name" value="DeoC_typeI"/>
</dbReference>
<gene>
    <name evidence="6 7" type="primary">deoC</name>
    <name evidence="7" type="ORF">SBA5_310018</name>
</gene>
<dbReference type="GO" id="GO:0005737">
    <property type="term" value="C:cytoplasm"/>
    <property type="evidence" value="ECO:0007669"/>
    <property type="project" value="UniProtKB-SubCell"/>
</dbReference>
<proteinExistence type="inferred from homology"/>
<dbReference type="GO" id="GO:0016052">
    <property type="term" value="P:carbohydrate catabolic process"/>
    <property type="evidence" value="ECO:0007669"/>
    <property type="project" value="TreeGrafter"/>
</dbReference>
<dbReference type="GO" id="GO:0006018">
    <property type="term" value="P:2-deoxyribose 1-phosphate catabolic process"/>
    <property type="evidence" value="ECO:0007669"/>
    <property type="project" value="UniProtKB-UniRule"/>
</dbReference>
<accession>A0A2N9LES5</accession>
<dbReference type="GO" id="GO:0009264">
    <property type="term" value="P:deoxyribonucleotide catabolic process"/>
    <property type="evidence" value="ECO:0007669"/>
    <property type="project" value="UniProtKB-UniRule"/>
</dbReference>
<protein>
    <recommendedName>
        <fullName evidence="6">Deoxyribose-phosphate aldolase</fullName>
        <shortName evidence="6">DERA</shortName>
        <ecNumber evidence="6">4.1.2.4</ecNumber>
    </recommendedName>
    <alternativeName>
        <fullName evidence="6">2-deoxy-D-ribose 5-phosphate aldolase</fullName>
    </alternativeName>
    <alternativeName>
        <fullName evidence="6">Phosphodeoxyriboaldolase</fullName>
        <shortName evidence="6">Deoxyriboaldolase</shortName>
    </alternativeName>
</protein>
<dbReference type="SUPFAM" id="SSF51569">
    <property type="entry name" value="Aldolase"/>
    <property type="match status" value="1"/>
</dbReference>
<evidence type="ECO:0000256" key="3">
    <source>
        <dbReference type="ARBA" id="ARBA00023239"/>
    </source>
</evidence>
<dbReference type="InterPro" id="IPR011343">
    <property type="entry name" value="DeoC"/>
</dbReference>
<evidence type="ECO:0000256" key="2">
    <source>
        <dbReference type="ARBA" id="ARBA00022490"/>
    </source>
</evidence>
<organism evidence="7 8">
    <name type="scientific">Candidatus Sulfuritelmatomonas gaucii</name>
    <dbReference type="NCBI Taxonomy" id="2043161"/>
    <lineage>
        <taxon>Bacteria</taxon>
        <taxon>Pseudomonadati</taxon>
        <taxon>Acidobacteriota</taxon>
        <taxon>Terriglobia</taxon>
        <taxon>Terriglobales</taxon>
        <taxon>Acidobacteriaceae</taxon>
        <taxon>Candidatus Sulfuritelmatomonas</taxon>
    </lineage>
</organism>
<keyword evidence="4 6" id="KW-0704">Schiff base</keyword>
<dbReference type="NCBIfam" id="TIGR00126">
    <property type="entry name" value="deoC"/>
    <property type="match status" value="1"/>
</dbReference>
<dbReference type="AlphaFoldDB" id="A0A2N9LES5"/>
<feature type="active site" description="Proton donor/acceptor" evidence="6">
    <location>
        <position position="96"/>
    </location>
</feature>
<dbReference type="SMART" id="SM01133">
    <property type="entry name" value="DeoC"/>
    <property type="match status" value="1"/>
</dbReference>
<reference evidence="8" key="1">
    <citation type="submission" date="2018-02" db="EMBL/GenBank/DDBJ databases">
        <authorList>
            <person name="Hausmann B."/>
        </authorList>
    </citation>
    <scope>NUCLEOTIDE SEQUENCE [LARGE SCALE GENOMIC DNA]</scope>
    <source>
        <strain evidence="8">Peat soil MAG SbA5</strain>
    </source>
</reference>
<dbReference type="InterPro" id="IPR013785">
    <property type="entry name" value="Aldolase_TIM"/>
</dbReference>
<evidence type="ECO:0000256" key="6">
    <source>
        <dbReference type="HAMAP-Rule" id="MF_00114"/>
    </source>
</evidence>
<evidence type="ECO:0000256" key="4">
    <source>
        <dbReference type="ARBA" id="ARBA00023270"/>
    </source>
</evidence>
<keyword evidence="2 6" id="KW-0963">Cytoplasm</keyword>
<dbReference type="UniPathway" id="UPA00002">
    <property type="reaction ID" value="UER00468"/>
</dbReference>
<comment type="catalytic activity">
    <reaction evidence="5 6">
        <text>2-deoxy-D-ribose 5-phosphate = D-glyceraldehyde 3-phosphate + acetaldehyde</text>
        <dbReference type="Rhea" id="RHEA:12821"/>
        <dbReference type="ChEBI" id="CHEBI:15343"/>
        <dbReference type="ChEBI" id="CHEBI:59776"/>
        <dbReference type="ChEBI" id="CHEBI:62877"/>
        <dbReference type="EC" id="4.1.2.4"/>
    </reaction>
</comment>
<dbReference type="PANTHER" id="PTHR10889:SF1">
    <property type="entry name" value="DEOXYRIBOSE-PHOSPHATE ALDOLASE"/>
    <property type="match status" value="1"/>
</dbReference>
<evidence type="ECO:0000256" key="1">
    <source>
        <dbReference type="ARBA" id="ARBA00010936"/>
    </source>
</evidence>
<dbReference type="Gene3D" id="3.20.20.70">
    <property type="entry name" value="Aldolase class I"/>
    <property type="match status" value="1"/>
</dbReference>
<dbReference type="PANTHER" id="PTHR10889">
    <property type="entry name" value="DEOXYRIBOSE-PHOSPHATE ALDOLASE"/>
    <property type="match status" value="1"/>
</dbReference>
<dbReference type="Pfam" id="PF01791">
    <property type="entry name" value="DeoC"/>
    <property type="match status" value="1"/>
</dbReference>
<evidence type="ECO:0000256" key="5">
    <source>
        <dbReference type="ARBA" id="ARBA00048791"/>
    </source>
</evidence>
<name>A0A2N9LES5_9BACT</name>
<dbReference type="GO" id="GO:0004139">
    <property type="term" value="F:deoxyribose-phosphate aldolase activity"/>
    <property type="evidence" value="ECO:0007669"/>
    <property type="project" value="UniProtKB-UniRule"/>
</dbReference>
<evidence type="ECO:0000313" key="7">
    <source>
        <dbReference type="EMBL" id="SPE21623.1"/>
    </source>
</evidence>
<comment type="similarity">
    <text evidence="1 6">Belongs to the DeoC/FbaB aldolase family. DeoC type 1 subfamily.</text>
</comment>
<evidence type="ECO:0000313" key="8">
    <source>
        <dbReference type="Proteomes" id="UP000239735"/>
    </source>
</evidence>